<comment type="caution">
    <text evidence="1">The sequence shown here is derived from an EMBL/GenBank/DDBJ whole genome shotgun (WGS) entry which is preliminary data.</text>
</comment>
<feature type="non-terminal residue" evidence="1">
    <location>
        <position position="1"/>
    </location>
</feature>
<proteinExistence type="predicted"/>
<evidence type="ECO:0000313" key="2">
    <source>
        <dbReference type="Proteomes" id="UP000727407"/>
    </source>
</evidence>
<dbReference type="AlphaFoldDB" id="A0A8J4TIR0"/>
<gene>
    <name evidence="1" type="ORF">DAT39_011588</name>
</gene>
<dbReference type="EMBL" id="QNUK01000191">
    <property type="protein sequence ID" value="KAF5898691.1"/>
    <property type="molecule type" value="Genomic_DNA"/>
</dbReference>
<reference evidence="1" key="1">
    <citation type="submission" date="2020-07" db="EMBL/GenBank/DDBJ databases">
        <title>Clarias magur genome sequencing, assembly and annotation.</title>
        <authorList>
            <person name="Kushwaha B."/>
            <person name="Kumar R."/>
            <person name="Das P."/>
            <person name="Joshi C.G."/>
            <person name="Kumar D."/>
            <person name="Nagpure N.S."/>
            <person name="Pandey M."/>
            <person name="Agarwal S."/>
            <person name="Srivastava S."/>
            <person name="Singh M."/>
            <person name="Sahoo L."/>
            <person name="Jayasankar P."/>
            <person name="Meher P.K."/>
            <person name="Koringa P.G."/>
            <person name="Iquebal M.A."/>
            <person name="Das S.P."/>
            <person name="Bit A."/>
            <person name="Patnaik S."/>
            <person name="Patel N."/>
            <person name="Shah T.M."/>
            <person name="Hinsu A."/>
            <person name="Jena J.K."/>
        </authorList>
    </citation>
    <scope>NUCLEOTIDE SEQUENCE</scope>
    <source>
        <strain evidence="1">CIFAMagur01</strain>
        <tissue evidence="1">Testis</tissue>
    </source>
</reference>
<sequence length="53" mass="6341">ECEREQKCHSLLQVEMDEMKSNLMNEVEKLGKREKLMWNLLSDAYVVREGLEK</sequence>
<feature type="non-terminal residue" evidence="1">
    <location>
        <position position="53"/>
    </location>
</feature>
<dbReference type="Proteomes" id="UP000727407">
    <property type="component" value="Unassembled WGS sequence"/>
</dbReference>
<evidence type="ECO:0000313" key="1">
    <source>
        <dbReference type="EMBL" id="KAF5898691.1"/>
    </source>
</evidence>
<protein>
    <submittedName>
        <fullName evidence="1">Uncharacterized protein</fullName>
    </submittedName>
</protein>
<organism evidence="1 2">
    <name type="scientific">Clarias magur</name>
    <name type="common">Asian catfish</name>
    <name type="synonym">Macropteronotus magur</name>
    <dbReference type="NCBI Taxonomy" id="1594786"/>
    <lineage>
        <taxon>Eukaryota</taxon>
        <taxon>Metazoa</taxon>
        <taxon>Chordata</taxon>
        <taxon>Craniata</taxon>
        <taxon>Vertebrata</taxon>
        <taxon>Euteleostomi</taxon>
        <taxon>Actinopterygii</taxon>
        <taxon>Neopterygii</taxon>
        <taxon>Teleostei</taxon>
        <taxon>Ostariophysi</taxon>
        <taxon>Siluriformes</taxon>
        <taxon>Clariidae</taxon>
        <taxon>Clarias</taxon>
    </lineage>
</organism>
<keyword evidence="2" id="KW-1185">Reference proteome</keyword>
<name>A0A8J4TIR0_CLAMG</name>
<accession>A0A8J4TIR0</accession>